<comment type="caution">
    <text evidence="2">The sequence shown here is derived from an EMBL/GenBank/DDBJ whole genome shotgun (WGS) entry which is preliminary data.</text>
</comment>
<dbReference type="SUPFAM" id="SSF51735">
    <property type="entry name" value="NAD(P)-binding Rossmann-fold domains"/>
    <property type="match status" value="1"/>
</dbReference>
<dbReference type="EC" id="1.1.1.-" evidence="2"/>
<dbReference type="Proteomes" id="UP001596956">
    <property type="component" value="Unassembled WGS sequence"/>
</dbReference>
<dbReference type="PANTHER" id="PTHR42760">
    <property type="entry name" value="SHORT-CHAIN DEHYDROGENASES/REDUCTASES FAMILY MEMBER"/>
    <property type="match status" value="1"/>
</dbReference>
<evidence type="ECO:0000256" key="1">
    <source>
        <dbReference type="ARBA" id="ARBA00006484"/>
    </source>
</evidence>
<accession>A0ABW3BDC2</accession>
<dbReference type="CDD" id="cd05233">
    <property type="entry name" value="SDR_c"/>
    <property type="match status" value="1"/>
</dbReference>
<evidence type="ECO:0000313" key="3">
    <source>
        <dbReference type="Proteomes" id="UP001596956"/>
    </source>
</evidence>
<dbReference type="EMBL" id="JBHTHR010000143">
    <property type="protein sequence ID" value="MFD0801069.1"/>
    <property type="molecule type" value="Genomic_DNA"/>
</dbReference>
<sequence>MSAALKGRNAVVTGGTRGLGRAVVSLLADAGMNIVTCAREDHPQALAAEREAAESNGGSLVLVGADVSATEGAEALAAAGRCGLNGRVHALVNNVGGMWGAPVGGIEPAQWQRTIAADLHSAHLTTQALLPLLVDGASVVNVGSAAAMRGLAKHAPYTAAKAGLHGLTRSLARELGARGVRVNLVLPGVLAAEDALPPGAAERLRSMTALKRLGTPRDAAGVIAYLLHDRASYITGAAITCDGGI</sequence>
<dbReference type="PROSITE" id="PS00061">
    <property type="entry name" value="ADH_SHORT"/>
    <property type="match status" value="1"/>
</dbReference>
<dbReference type="PANTHER" id="PTHR42760:SF135">
    <property type="entry name" value="BLL7886 PROTEIN"/>
    <property type="match status" value="1"/>
</dbReference>
<dbReference type="Gene3D" id="3.40.50.720">
    <property type="entry name" value="NAD(P)-binding Rossmann-like Domain"/>
    <property type="match status" value="1"/>
</dbReference>
<dbReference type="Pfam" id="PF13561">
    <property type="entry name" value="adh_short_C2"/>
    <property type="match status" value="1"/>
</dbReference>
<dbReference type="PRINTS" id="PR00081">
    <property type="entry name" value="GDHRDH"/>
</dbReference>
<name>A0ABW3BDC2_9ACTN</name>
<keyword evidence="3" id="KW-1185">Reference proteome</keyword>
<dbReference type="InterPro" id="IPR020904">
    <property type="entry name" value="Sc_DH/Rdtase_CS"/>
</dbReference>
<reference evidence="3" key="1">
    <citation type="journal article" date="2019" name="Int. J. Syst. Evol. Microbiol.">
        <title>The Global Catalogue of Microorganisms (GCM) 10K type strain sequencing project: providing services to taxonomists for standard genome sequencing and annotation.</title>
        <authorList>
            <consortium name="The Broad Institute Genomics Platform"/>
            <consortium name="The Broad Institute Genome Sequencing Center for Infectious Disease"/>
            <person name="Wu L."/>
            <person name="Ma J."/>
        </authorList>
    </citation>
    <scope>NUCLEOTIDE SEQUENCE [LARGE SCALE GENOMIC DNA]</scope>
    <source>
        <strain evidence="3">CCUG 63369</strain>
    </source>
</reference>
<dbReference type="InterPro" id="IPR002347">
    <property type="entry name" value="SDR_fam"/>
</dbReference>
<comment type="similarity">
    <text evidence="1">Belongs to the short-chain dehydrogenases/reductases (SDR) family.</text>
</comment>
<dbReference type="InterPro" id="IPR036291">
    <property type="entry name" value="NAD(P)-bd_dom_sf"/>
</dbReference>
<organism evidence="2 3">
    <name type="scientific">Streptomonospora algeriensis</name>
    <dbReference type="NCBI Taxonomy" id="995084"/>
    <lineage>
        <taxon>Bacteria</taxon>
        <taxon>Bacillati</taxon>
        <taxon>Actinomycetota</taxon>
        <taxon>Actinomycetes</taxon>
        <taxon>Streptosporangiales</taxon>
        <taxon>Nocardiopsidaceae</taxon>
        <taxon>Streptomonospora</taxon>
    </lineage>
</organism>
<gene>
    <name evidence="2" type="ORF">ACFQZU_07030</name>
</gene>
<dbReference type="PRINTS" id="PR00080">
    <property type="entry name" value="SDRFAMILY"/>
</dbReference>
<evidence type="ECO:0000313" key="2">
    <source>
        <dbReference type="EMBL" id="MFD0801069.1"/>
    </source>
</evidence>
<protein>
    <submittedName>
        <fullName evidence="2">SDR family NAD(P)-dependent oxidoreductase</fullName>
        <ecNumber evidence="2">1.1.1.-</ecNumber>
    </submittedName>
</protein>
<keyword evidence="2" id="KW-0560">Oxidoreductase</keyword>
<proteinExistence type="inferred from homology"/>
<dbReference type="GO" id="GO:0016491">
    <property type="term" value="F:oxidoreductase activity"/>
    <property type="evidence" value="ECO:0007669"/>
    <property type="project" value="UniProtKB-KW"/>
</dbReference>